<organism evidence="1 2">
    <name type="scientific">Lactiplantibacillus mudanjiangensis</name>
    <dbReference type="NCBI Taxonomy" id="1296538"/>
    <lineage>
        <taxon>Bacteria</taxon>
        <taxon>Bacillati</taxon>
        <taxon>Bacillota</taxon>
        <taxon>Bacilli</taxon>
        <taxon>Lactobacillales</taxon>
        <taxon>Lactobacillaceae</taxon>
        <taxon>Lactiplantibacillus</taxon>
    </lineage>
</organism>
<name>A0A660DZ84_9LACO</name>
<gene>
    <name evidence="1" type="ORF">MUDAN_MDHGFNIF_03072</name>
</gene>
<reference evidence="1 2" key="1">
    <citation type="submission" date="2018-11" db="EMBL/GenBank/DDBJ databases">
        <authorList>
            <person name="Wuyts S."/>
        </authorList>
    </citation>
    <scope>NUCLEOTIDE SEQUENCE [LARGE SCALE GENOMIC DNA]</scope>
    <source>
        <strain evidence="1">Lactobacillus mudanjiangensis AMBF249</strain>
    </source>
</reference>
<keyword evidence="2" id="KW-1185">Reference proteome</keyword>
<proteinExistence type="predicted"/>
<sequence>MTELMDLIHQTVIYGSDRTVNALASMMQYVYTHPYEDATGMKIIYSKDDLQMLPMYTAFIISCLKDDFAGYSVDPLTIIQLKISDYDDLRNSYQRCLNEIRTDVEERKAKR</sequence>
<dbReference type="Proteomes" id="UP000289996">
    <property type="component" value="Unassembled WGS sequence"/>
</dbReference>
<accession>A0A660DZ84</accession>
<dbReference type="EMBL" id="UYIG01000121">
    <property type="protein sequence ID" value="VDG28653.1"/>
    <property type="molecule type" value="Genomic_DNA"/>
</dbReference>
<dbReference type="AlphaFoldDB" id="A0A660DZ84"/>
<evidence type="ECO:0000313" key="1">
    <source>
        <dbReference type="EMBL" id="VDG28653.1"/>
    </source>
</evidence>
<evidence type="ECO:0000313" key="2">
    <source>
        <dbReference type="Proteomes" id="UP000289996"/>
    </source>
</evidence>
<protein>
    <submittedName>
        <fullName evidence="1">Uncharacterized protein</fullName>
    </submittedName>
</protein>